<sequence>MRELLMATVLALSPAPAAGSPTQAGSTVKVYFAKGFGIPGKLVPVTRKAPHQGVARFAVEQLIAGPTAKERARGLHSELAGALRGRSACGADFTITIRKGTATLRFCRTVMSNGVGADARMLGMIRTTLRQFATVKKVVALDKSGRCLFDQTERGTSCLTGRE</sequence>
<keyword evidence="3" id="KW-1185">Reference proteome</keyword>
<name>A0ABW8A3I4_9ACTN</name>
<evidence type="ECO:0000313" key="2">
    <source>
        <dbReference type="EMBL" id="MFI7441321.1"/>
    </source>
</evidence>
<dbReference type="InterPro" id="IPR019606">
    <property type="entry name" value="GerMN"/>
</dbReference>
<evidence type="ECO:0000313" key="3">
    <source>
        <dbReference type="Proteomes" id="UP001612928"/>
    </source>
</evidence>
<evidence type="ECO:0000259" key="1">
    <source>
        <dbReference type="Pfam" id="PF10646"/>
    </source>
</evidence>
<dbReference type="EMBL" id="JBITMB010000003">
    <property type="protein sequence ID" value="MFI7441321.1"/>
    <property type="molecule type" value="Genomic_DNA"/>
</dbReference>
<dbReference type="Pfam" id="PF10646">
    <property type="entry name" value="Germane"/>
    <property type="match status" value="1"/>
</dbReference>
<dbReference type="Proteomes" id="UP001612928">
    <property type="component" value="Unassembled WGS sequence"/>
</dbReference>
<dbReference type="RefSeq" id="WP_397021166.1">
    <property type="nucleotide sequence ID" value="NZ_JBITMB010000003.1"/>
</dbReference>
<proteinExistence type="predicted"/>
<accession>A0ABW8A3I4</accession>
<comment type="caution">
    <text evidence="2">The sequence shown here is derived from an EMBL/GenBank/DDBJ whole genome shotgun (WGS) entry which is preliminary data.</text>
</comment>
<protein>
    <submittedName>
        <fullName evidence="2">GerMN domain-containing protein</fullName>
    </submittedName>
</protein>
<reference evidence="2 3" key="1">
    <citation type="submission" date="2024-10" db="EMBL/GenBank/DDBJ databases">
        <title>The Natural Products Discovery Center: Release of the First 8490 Sequenced Strains for Exploring Actinobacteria Biosynthetic Diversity.</title>
        <authorList>
            <person name="Kalkreuter E."/>
            <person name="Kautsar S.A."/>
            <person name="Yang D."/>
            <person name="Bader C.D."/>
            <person name="Teijaro C.N."/>
            <person name="Fluegel L."/>
            <person name="Davis C.M."/>
            <person name="Simpson J.R."/>
            <person name="Lauterbach L."/>
            <person name="Steele A.D."/>
            <person name="Gui C."/>
            <person name="Meng S."/>
            <person name="Li G."/>
            <person name="Viehrig K."/>
            <person name="Ye F."/>
            <person name="Su P."/>
            <person name="Kiefer A.F."/>
            <person name="Nichols A."/>
            <person name="Cepeda A.J."/>
            <person name="Yan W."/>
            <person name="Fan B."/>
            <person name="Jiang Y."/>
            <person name="Adhikari A."/>
            <person name="Zheng C.-J."/>
            <person name="Schuster L."/>
            <person name="Cowan T.M."/>
            <person name="Smanski M.J."/>
            <person name="Chevrette M.G."/>
            <person name="De Carvalho L.P.S."/>
            <person name="Shen B."/>
        </authorList>
    </citation>
    <scope>NUCLEOTIDE SEQUENCE [LARGE SCALE GENOMIC DNA]</scope>
    <source>
        <strain evidence="2 3">NPDC049503</strain>
    </source>
</reference>
<organism evidence="2 3">
    <name type="scientific">Nonomuraea indica</name>
    <dbReference type="NCBI Taxonomy" id="1581193"/>
    <lineage>
        <taxon>Bacteria</taxon>
        <taxon>Bacillati</taxon>
        <taxon>Actinomycetota</taxon>
        <taxon>Actinomycetes</taxon>
        <taxon>Streptosporangiales</taxon>
        <taxon>Streptosporangiaceae</taxon>
        <taxon>Nonomuraea</taxon>
    </lineage>
</organism>
<gene>
    <name evidence="2" type="ORF">ACIBP5_15295</name>
</gene>
<feature type="domain" description="GerMN" evidence="1">
    <location>
        <begin position="29"/>
        <end position="138"/>
    </location>
</feature>